<keyword evidence="1" id="KW-0472">Membrane</keyword>
<feature type="domain" description="SHOCT" evidence="3">
    <location>
        <begin position="86"/>
        <end position="112"/>
    </location>
</feature>
<evidence type="ECO:0000256" key="1">
    <source>
        <dbReference type="SAM" id="Phobius"/>
    </source>
</evidence>
<protein>
    <recommendedName>
        <fullName evidence="3">SHOCT domain-containing protein</fullName>
    </recommendedName>
</protein>
<sequence length="114" mass="12245">MNRLKRIAAPAALAALPGLAFAQGGAGPGGFGYGPGMMWWDDGWTTMFLGPFFMILVLAVIVMVAVALLRSAGTFTHGPTHPPQRTALDILKERFARGEIDAAEFESRRRTLGD</sequence>
<evidence type="ECO:0000313" key="5">
    <source>
        <dbReference type="Proteomes" id="UP000000245"/>
    </source>
</evidence>
<accession>A5FYD6</accession>
<keyword evidence="2" id="KW-0732">Signal</keyword>
<feature type="chain" id="PRO_5002683106" description="SHOCT domain-containing protein" evidence="2">
    <location>
        <begin position="23"/>
        <end position="114"/>
    </location>
</feature>
<dbReference type="EMBL" id="CP000697">
    <property type="protein sequence ID" value="ABQ30618.1"/>
    <property type="molecule type" value="Genomic_DNA"/>
</dbReference>
<keyword evidence="1" id="KW-0812">Transmembrane</keyword>
<evidence type="ECO:0000259" key="3">
    <source>
        <dbReference type="Pfam" id="PF09851"/>
    </source>
</evidence>
<evidence type="ECO:0000313" key="4">
    <source>
        <dbReference type="EMBL" id="ABQ30618.1"/>
    </source>
</evidence>
<dbReference type="KEGG" id="acr:Acry_1408"/>
<feature type="signal peptide" evidence="2">
    <location>
        <begin position="1"/>
        <end position="22"/>
    </location>
</feature>
<keyword evidence="1" id="KW-1133">Transmembrane helix</keyword>
<dbReference type="RefSeq" id="WP_007421792.1">
    <property type="nucleotide sequence ID" value="NC_009484.1"/>
</dbReference>
<dbReference type="eggNOG" id="COG3462">
    <property type="taxonomic scope" value="Bacteria"/>
</dbReference>
<proteinExistence type="predicted"/>
<feature type="transmembrane region" description="Helical" evidence="1">
    <location>
        <begin position="46"/>
        <end position="69"/>
    </location>
</feature>
<dbReference type="HOGENOM" id="CLU_159099_0_1_5"/>
<dbReference type="InterPro" id="IPR018649">
    <property type="entry name" value="SHOCT"/>
</dbReference>
<organism evidence="4 5">
    <name type="scientific">Acidiphilium cryptum (strain JF-5)</name>
    <dbReference type="NCBI Taxonomy" id="349163"/>
    <lineage>
        <taxon>Bacteria</taxon>
        <taxon>Pseudomonadati</taxon>
        <taxon>Pseudomonadota</taxon>
        <taxon>Alphaproteobacteria</taxon>
        <taxon>Acetobacterales</taxon>
        <taxon>Acidocellaceae</taxon>
        <taxon>Acidiphilium</taxon>
    </lineage>
</organism>
<gene>
    <name evidence="4" type="ordered locus">Acry_1408</name>
</gene>
<dbReference type="Pfam" id="PF09851">
    <property type="entry name" value="SHOCT"/>
    <property type="match status" value="1"/>
</dbReference>
<dbReference type="Proteomes" id="UP000000245">
    <property type="component" value="Chromosome"/>
</dbReference>
<dbReference type="AlphaFoldDB" id="A5FYD6"/>
<reference evidence="4 5" key="1">
    <citation type="submission" date="2007-05" db="EMBL/GenBank/DDBJ databases">
        <title>Complete sequence of chromosome of Acidiphilium cryptum JF-5.</title>
        <authorList>
            <consortium name="US DOE Joint Genome Institute"/>
            <person name="Copeland A."/>
            <person name="Lucas S."/>
            <person name="Lapidus A."/>
            <person name="Barry K."/>
            <person name="Detter J.C."/>
            <person name="Glavina del Rio T."/>
            <person name="Hammon N."/>
            <person name="Israni S."/>
            <person name="Dalin E."/>
            <person name="Tice H."/>
            <person name="Pitluck S."/>
            <person name="Sims D."/>
            <person name="Brettin T."/>
            <person name="Bruce D."/>
            <person name="Han C."/>
            <person name="Schmutz J."/>
            <person name="Larimer F."/>
            <person name="Land M."/>
            <person name="Hauser L."/>
            <person name="Kyrpides N."/>
            <person name="Kim E."/>
            <person name="Magnuson T."/>
            <person name="Richardson P."/>
        </authorList>
    </citation>
    <scope>NUCLEOTIDE SEQUENCE [LARGE SCALE GENOMIC DNA]</scope>
    <source>
        <strain evidence="4 5">JF-5</strain>
    </source>
</reference>
<keyword evidence="5" id="KW-1185">Reference proteome</keyword>
<evidence type="ECO:0000256" key="2">
    <source>
        <dbReference type="SAM" id="SignalP"/>
    </source>
</evidence>
<name>A5FYD6_ACICJ</name>
<dbReference type="STRING" id="349163.Acry_1408"/>